<name>A0A5N5FZB6_9ROSA</name>
<sequence length="261" mass="30099">MENSHSSSFDYLILPSLSLRLLSHDDEDSDYDYVETKHDLEDDDFDCVVIKNELEDDDADEVLEARSVNRGSWFVVKDEDNDGHWANIESTSEEKEDEVEELKDDDVVEKALQKCSKMSFGPVVFDRYAEVEAALVRIVNQVPFLTFTELFVDDIIEACRSEDSNFQPILKPYQLVGVHFLLLLYQKGIGGGTYFFYSKDQMLIGCQKMSTQNIKSLMGIKSTHFFYLECIWIVFSINKITNESAFDTNWNLSKQTHLLCN</sequence>
<proteinExistence type="predicted"/>
<dbReference type="EMBL" id="SMOL01000553">
    <property type="protein sequence ID" value="KAB2608446.1"/>
    <property type="molecule type" value="Genomic_DNA"/>
</dbReference>
<protein>
    <submittedName>
        <fullName evidence="1">SWI/SNF-related matrix-associated actin-dependent regulated protein 1B</fullName>
    </submittedName>
</protein>
<evidence type="ECO:0000313" key="2">
    <source>
        <dbReference type="Proteomes" id="UP000327157"/>
    </source>
</evidence>
<keyword evidence="2" id="KW-1185">Reference proteome</keyword>
<reference evidence="1 2" key="1">
    <citation type="submission" date="2019-09" db="EMBL/GenBank/DDBJ databases">
        <authorList>
            <person name="Ou C."/>
        </authorList>
    </citation>
    <scope>NUCLEOTIDE SEQUENCE [LARGE SCALE GENOMIC DNA]</scope>
    <source>
        <strain evidence="1">S2</strain>
        <tissue evidence="1">Leaf</tissue>
    </source>
</reference>
<reference evidence="2" key="2">
    <citation type="submission" date="2019-10" db="EMBL/GenBank/DDBJ databases">
        <title>A de novo genome assembly of a pear dwarfing rootstock.</title>
        <authorList>
            <person name="Wang F."/>
            <person name="Wang J."/>
            <person name="Li S."/>
            <person name="Zhang Y."/>
            <person name="Fang M."/>
            <person name="Ma L."/>
            <person name="Zhao Y."/>
            <person name="Jiang S."/>
        </authorList>
    </citation>
    <scope>NUCLEOTIDE SEQUENCE [LARGE SCALE GENOMIC DNA]</scope>
</reference>
<comment type="caution">
    <text evidence="1">The sequence shown here is derived from an EMBL/GenBank/DDBJ whole genome shotgun (WGS) entry which is preliminary data.</text>
</comment>
<dbReference type="Proteomes" id="UP000327157">
    <property type="component" value="Chromosome 14"/>
</dbReference>
<evidence type="ECO:0000313" key="1">
    <source>
        <dbReference type="EMBL" id="KAB2608446.1"/>
    </source>
</evidence>
<reference evidence="1 2" key="3">
    <citation type="submission" date="2019-11" db="EMBL/GenBank/DDBJ databases">
        <title>A de novo genome assembly of a pear dwarfing rootstock.</title>
        <authorList>
            <person name="Wang F."/>
            <person name="Wang J."/>
            <person name="Li S."/>
            <person name="Zhang Y."/>
            <person name="Fang M."/>
            <person name="Ma L."/>
            <person name="Zhao Y."/>
            <person name="Jiang S."/>
        </authorList>
    </citation>
    <scope>NUCLEOTIDE SEQUENCE [LARGE SCALE GENOMIC DNA]</scope>
    <source>
        <strain evidence="1">S2</strain>
        <tissue evidence="1">Leaf</tissue>
    </source>
</reference>
<dbReference type="OrthoDB" id="1751307at2759"/>
<organism evidence="1 2">
    <name type="scientific">Pyrus ussuriensis x Pyrus communis</name>
    <dbReference type="NCBI Taxonomy" id="2448454"/>
    <lineage>
        <taxon>Eukaryota</taxon>
        <taxon>Viridiplantae</taxon>
        <taxon>Streptophyta</taxon>
        <taxon>Embryophyta</taxon>
        <taxon>Tracheophyta</taxon>
        <taxon>Spermatophyta</taxon>
        <taxon>Magnoliopsida</taxon>
        <taxon>eudicotyledons</taxon>
        <taxon>Gunneridae</taxon>
        <taxon>Pentapetalae</taxon>
        <taxon>rosids</taxon>
        <taxon>fabids</taxon>
        <taxon>Rosales</taxon>
        <taxon>Rosaceae</taxon>
        <taxon>Amygdaloideae</taxon>
        <taxon>Maleae</taxon>
        <taxon>Pyrus</taxon>
    </lineage>
</organism>
<accession>A0A5N5FZB6</accession>
<gene>
    <name evidence="1" type="ORF">D8674_011614</name>
</gene>
<dbReference type="AlphaFoldDB" id="A0A5N5FZB6"/>